<dbReference type="InterPro" id="IPR018047">
    <property type="entry name" value="Ammonium_transpt_CS"/>
</dbReference>
<feature type="transmembrane region" description="Helical" evidence="9">
    <location>
        <begin position="446"/>
        <end position="465"/>
    </location>
</feature>
<keyword evidence="10" id="KW-0732">Signal</keyword>
<dbReference type="SUPFAM" id="SSF111352">
    <property type="entry name" value="Ammonium transporter"/>
    <property type="match status" value="1"/>
</dbReference>
<dbReference type="GeneID" id="17297640"/>
<dbReference type="Gene3D" id="1.10.3430.10">
    <property type="entry name" value="Ammonium transporter AmtB like domains"/>
    <property type="match status" value="1"/>
</dbReference>
<dbReference type="Pfam" id="PF00909">
    <property type="entry name" value="Ammonium_transp"/>
    <property type="match status" value="1"/>
</dbReference>
<evidence type="ECO:0000256" key="10">
    <source>
        <dbReference type="SAM" id="SignalP"/>
    </source>
</evidence>
<dbReference type="STRING" id="905079.L1IXR4"/>
<dbReference type="PANTHER" id="PTHR43029:SF10">
    <property type="entry name" value="AMMONIUM TRANSPORTER MEP2"/>
    <property type="match status" value="1"/>
</dbReference>
<feature type="transmembrane region" description="Helical" evidence="9">
    <location>
        <begin position="407"/>
        <end position="426"/>
    </location>
</feature>
<dbReference type="PROSITE" id="PS01219">
    <property type="entry name" value="AMMONIUM_TRANSP"/>
    <property type="match status" value="1"/>
</dbReference>
<evidence type="ECO:0000313" key="14">
    <source>
        <dbReference type="Proteomes" id="UP000011087"/>
    </source>
</evidence>
<dbReference type="PaxDb" id="55529-EKX41026"/>
<dbReference type="InterPro" id="IPR029020">
    <property type="entry name" value="Ammonium/urea_transptr"/>
</dbReference>
<dbReference type="AlphaFoldDB" id="L1IXR4"/>
<evidence type="ECO:0000256" key="1">
    <source>
        <dbReference type="ARBA" id="ARBA00004141"/>
    </source>
</evidence>
<feature type="coiled-coil region" evidence="8">
    <location>
        <begin position="32"/>
        <end position="76"/>
    </location>
</feature>
<feature type="transmembrane region" description="Helical" evidence="9">
    <location>
        <begin position="190"/>
        <end position="208"/>
    </location>
</feature>
<evidence type="ECO:0000256" key="3">
    <source>
        <dbReference type="ARBA" id="ARBA00022448"/>
    </source>
</evidence>
<keyword evidence="8" id="KW-0175">Coiled coil</keyword>
<gene>
    <name evidence="12" type="ORF">GUITHDRAFT_142361</name>
</gene>
<evidence type="ECO:0000256" key="6">
    <source>
        <dbReference type="ARBA" id="ARBA00023136"/>
    </source>
</evidence>
<feature type="transmembrane region" description="Helical" evidence="9">
    <location>
        <begin position="136"/>
        <end position="154"/>
    </location>
</feature>
<evidence type="ECO:0000259" key="11">
    <source>
        <dbReference type="Pfam" id="PF00909"/>
    </source>
</evidence>
<sequence length="554" mass="59987">MKICSLHLLGLLAMVLVSVCADGQGPNSKLRMEKMEARMARMEEMQKHLLTTLTQNEELTNRVTALEQQIAAWNIGGIVKNITAIESIIKRPTNDGDISWKLISSGLVLMMTIPGVALFYGGLVRVQNVLSTVMQSFSIACLVTILWAAFGYSLCFDTGSPVFGGAKKFWLQNVYGNHRHPLSPTVPEPLFCMFELTFAIITPALISGSFADRMRFGPTLVFIAFWHILVYCPIAHSMWMTDGFLHEAGILDFAGGNVVHISAGCSGLMSSIVVGKRTGYGREQFQPHNILISVLGASLMWVGWFGFNGGSAEYANGQATMAVLNSQAREDCSGYGLSVVDVDGVEDKEATEAEHPPASLGSLVERSLGWSPSPQEQGIARSLALCAILTLPLQLKSRFGYDDALDAFGIHGPGGFLGGILTGFFANANVQILSPVNGAFYGNPKQLYGIAIAAVWSCAISFLLLKLVDYTIGLRVAIDEELLGLDMVCHGESMFPQRSAVPSDWPKSEYSGSLRAENFNETIRGQQDWHDATFHGEGEEQEAELTGSLANAPG</sequence>
<dbReference type="OMA" id="FAQHRTE"/>
<dbReference type="EnsemblProtists" id="EKX41026">
    <property type="protein sequence ID" value="EKX41026"/>
    <property type="gene ID" value="GUITHDRAFT_142361"/>
</dbReference>
<keyword evidence="3" id="KW-0813">Transport</keyword>
<keyword evidence="4 9" id="KW-0812">Transmembrane</keyword>
<comment type="subcellular location">
    <subcellularLocation>
        <location evidence="1">Membrane</location>
        <topology evidence="1">Multi-pass membrane protein</topology>
    </subcellularLocation>
</comment>
<evidence type="ECO:0000256" key="2">
    <source>
        <dbReference type="ARBA" id="ARBA00005887"/>
    </source>
</evidence>
<comment type="similarity">
    <text evidence="2">Belongs to the ammonia transporter channel (TC 1.A.11.2) family.</text>
</comment>
<dbReference type="GO" id="GO:0008519">
    <property type="term" value="F:ammonium channel activity"/>
    <property type="evidence" value="ECO:0007669"/>
    <property type="project" value="InterPro"/>
</dbReference>
<accession>L1IXR4</accession>
<evidence type="ECO:0000256" key="8">
    <source>
        <dbReference type="SAM" id="Coils"/>
    </source>
</evidence>
<feature type="transmembrane region" description="Helical" evidence="9">
    <location>
        <begin position="287"/>
        <end position="307"/>
    </location>
</feature>
<dbReference type="PANTHER" id="PTHR43029">
    <property type="entry name" value="AMMONIUM TRANSPORTER MEP2"/>
    <property type="match status" value="1"/>
</dbReference>
<evidence type="ECO:0000256" key="7">
    <source>
        <dbReference type="ARBA" id="ARBA00023177"/>
    </source>
</evidence>
<dbReference type="GO" id="GO:0005886">
    <property type="term" value="C:plasma membrane"/>
    <property type="evidence" value="ECO:0007669"/>
    <property type="project" value="TreeGrafter"/>
</dbReference>
<feature type="transmembrane region" description="Helical" evidence="9">
    <location>
        <begin position="102"/>
        <end position="124"/>
    </location>
</feature>
<feature type="domain" description="Ammonium transporter AmtB-like" evidence="11">
    <location>
        <begin position="100"/>
        <end position="493"/>
    </location>
</feature>
<protein>
    <submittedName>
        <fullName evidence="12">Ammonium transporter</fullName>
    </submittedName>
</protein>
<feature type="chain" id="PRO_5008770671" evidence="10">
    <location>
        <begin position="22"/>
        <end position="554"/>
    </location>
</feature>
<dbReference type="InterPro" id="IPR001905">
    <property type="entry name" value="Ammonium_transpt"/>
</dbReference>
<dbReference type="Proteomes" id="UP000011087">
    <property type="component" value="Unassembled WGS sequence"/>
</dbReference>
<evidence type="ECO:0000313" key="12">
    <source>
        <dbReference type="EMBL" id="EKX41026.1"/>
    </source>
</evidence>
<keyword evidence="6 9" id="KW-0472">Membrane</keyword>
<evidence type="ECO:0000256" key="5">
    <source>
        <dbReference type="ARBA" id="ARBA00022989"/>
    </source>
</evidence>
<feature type="transmembrane region" description="Helical" evidence="9">
    <location>
        <begin position="220"/>
        <end position="241"/>
    </location>
</feature>
<proteinExistence type="inferred from homology"/>
<keyword evidence="14" id="KW-1185">Reference proteome</keyword>
<reference evidence="14" key="2">
    <citation type="submission" date="2012-11" db="EMBL/GenBank/DDBJ databases">
        <authorList>
            <person name="Kuo A."/>
            <person name="Curtis B.A."/>
            <person name="Tanifuji G."/>
            <person name="Burki F."/>
            <person name="Gruber A."/>
            <person name="Irimia M."/>
            <person name="Maruyama S."/>
            <person name="Arias M.C."/>
            <person name="Ball S.G."/>
            <person name="Gile G.H."/>
            <person name="Hirakawa Y."/>
            <person name="Hopkins J.F."/>
            <person name="Rensing S.A."/>
            <person name="Schmutz J."/>
            <person name="Symeonidi A."/>
            <person name="Elias M."/>
            <person name="Eveleigh R.J."/>
            <person name="Herman E.K."/>
            <person name="Klute M.J."/>
            <person name="Nakayama T."/>
            <person name="Obornik M."/>
            <person name="Reyes-Prieto A."/>
            <person name="Armbrust E.V."/>
            <person name="Aves S.J."/>
            <person name="Beiko R.G."/>
            <person name="Coutinho P."/>
            <person name="Dacks J.B."/>
            <person name="Durnford D.G."/>
            <person name="Fast N.M."/>
            <person name="Green B.R."/>
            <person name="Grisdale C."/>
            <person name="Hempe F."/>
            <person name="Henrissat B."/>
            <person name="Hoppner M.P."/>
            <person name="Ishida K.-I."/>
            <person name="Kim E."/>
            <person name="Koreny L."/>
            <person name="Kroth P.G."/>
            <person name="Liu Y."/>
            <person name="Malik S.-B."/>
            <person name="Maier U.G."/>
            <person name="McRose D."/>
            <person name="Mock T."/>
            <person name="Neilson J.A."/>
            <person name="Onodera N.T."/>
            <person name="Poole A.M."/>
            <person name="Pritham E.J."/>
            <person name="Richards T.A."/>
            <person name="Rocap G."/>
            <person name="Roy S.W."/>
            <person name="Sarai C."/>
            <person name="Schaack S."/>
            <person name="Shirato S."/>
            <person name="Slamovits C.H."/>
            <person name="Spencer D.F."/>
            <person name="Suzuki S."/>
            <person name="Worden A.Z."/>
            <person name="Zauner S."/>
            <person name="Barry K."/>
            <person name="Bell C."/>
            <person name="Bharti A.K."/>
            <person name="Crow J.A."/>
            <person name="Grimwood J."/>
            <person name="Kramer R."/>
            <person name="Lindquist E."/>
            <person name="Lucas S."/>
            <person name="Salamov A."/>
            <person name="McFadden G.I."/>
            <person name="Lane C.E."/>
            <person name="Keeling P.J."/>
            <person name="Gray M.W."/>
            <person name="Grigoriev I.V."/>
            <person name="Archibald J.M."/>
        </authorList>
    </citation>
    <scope>NUCLEOTIDE SEQUENCE</scope>
    <source>
        <strain evidence="14">CCMP2712</strain>
    </source>
</reference>
<name>L1IXR4_GUITC</name>
<evidence type="ECO:0000256" key="4">
    <source>
        <dbReference type="ARBA" id="ARBA00022692"/>
    </source>
</evidence>
<dbReference type="InterPro" id="IPR024041">
    <property type="entry name" value="NH4_transpt_AmtB-like_dom"/>
</dbReference>
<feature type="transmembrane region" description="Helical" evidence="9">
    <location>
        <begin position="378"/>
        <end position="395"/>
    </location>
</feature>
<dbReference type="eggNOG" id="KOG0682">
    <property type="taxonomic scope" value="Eukaryota"/>
</dbReference>
<keyword evidence="5 9" id="KW-1133">Transmembrane helix</keyword>
<dbReference type="RefSeq" id="XP_005828006.1">
    <property type="nucleotide sequence ID" value="XM_005827949.1"/>
</dbReference>
<evidence type="ECO:0000313" key="13">
    <source>
        <dbReference type="EnsemblProtists" id="EKX41026"/>
    </source>
</evidence>
<keyword evidence="7" id="KW-0924">Ammonia transport</keyword>
<reference evidence="13" key="3">
    <citation type="submission" date="2016-03" db="UniProtKB">
        <authorList>
            <consortium name="EnsemblProtists"/>
        </authorList>
    </citation>
    <scope>IDENTIFICATION</scope>
</reference>
<dbReference type="EMBL" id="JH993027">
    <property type="protein sequence ID" value="EKX41026.1"/>
    <property type="molecule type" value="Genomic_DNA"/>
</dbReference>
<evidence type="ECO:0000256" key="9">
    <source>
        <dbReference type="SAM" id="Phobius"/>
    </source>
</evidence>
<reference evidence="12 14" key="1">
    <citation type="journal article" date="2012" name="Nature">
        <title>Algal genomes reveal evolutionary mosaicism and the fate of nucleomorphs.</title>
        <authorList>
            <consortium name="DOE Joint Genome Institute"/>
            <person name="Curtis B.A."/>
            <person name="Tanifuji G."/>
            <person name="Burki F."/>
            <person name="Gruber A."/>
            <person name="Irimia M."/>
            <person name="Maruyama S."/>
            <person name="Arias M.C."/>
            <person name="Ball S.G."/>
            <person name="Gile G.H."/>
            <person name="Hirakawa Y."/>
            <person name="Hopkins J.F."/>
            <person name="Kuo A."/>
            <person name="Rensing S.A."/>
            <person name="Schmutz J."/>
            <person name="Symeonidi A."/>
            <person name="Elias M."/>
            <person name="Eveleigh R.J."/>
            <person name="Herman E.K."/>
            <person name="Klute M.J."/>
            <person name="Nakayama T."/>
            <person name="Obornik M."/>
            <person name="Reyes-Prieto A."/>
            <person name="Armbrust E.V."/>
            <person name="Aves S.J."/>
            <person name="Beiko R.G."/>
            <person name="Coutinho P."/>
            <person name="Dacks J.B."/>
            <person name="Durnford D.G."/>
            <person name="Fast N.M."/>
            <person name="Green B.R."/>
            <person name="Grisdale C.J."/>
            <person name="Hempel F."/>
            <person name="Henrissat B."/>
            <person name="Hoppner M.P."/>
            <person name="Ishida K."/>
            <person name="Kim E."/>
            <person name="Koreny L."/>
            <person name="Kroth P.G."/>
            <person name="Liu Y."/>
            <person name="Malik S.B."/>
            <person name="Maier U.G."/>
            <person name="McRose D."/>
            <person name="Mock T."/>
            <person name="Neilson J.A."/>
            <person name="Onodera N.T."/>
            <person name="Poole A.M."/>
            <person name="Pritham E.J."/>
            <person name="Richards T.A."/>
            <person name="Rocap G."/>
            <person name="Roy S.W."/>
            <person name="Sarai C."/>
            <person name="Schaack S."/>
            <person name="Shirato S."/>
            <person name="Slamovits C.H."/>
            <person name="Spencer D.F."/>
            <person name="Suzuki S."/>
            <person name="Worden A.Z."/>
            <person name="Zauner S."/>
            <person name="Barry K."/>
            <person name="Bell C."/>
            <person name="Bharti A.K."/>
            <person name="Crow J.A."/>
            <person name="Grimwood J."/>
            <person name="Kramer R."/>
            <person name="Lindquist E."/>
            <person name="Lucas S."/>
            <person name="Salamov A."/>
            <person name="McFadden G.I."/>
            <person name="Lane C.E."/>
            <person name="Keeling P.J."/>
            <person name="Gray M.W."/>
            <person name="Grigoriev I.V."/>
            <person name="Archibald J.M."/>
        </authorList>
    </citation>
    <scope>NUCLEOTIDE SEQUENCE</scope>
    <source>
        <strain evidence="12 14">CCMP2712</strain>
    </source>
</reference>
<feature type="transmembrane region" description="Helical" evidence="9">
    <location>
        <begin position="253"/>
        <end position="275"/>
    </location>
</feature>
<dbReference type="KEGG" id="gtt:GUITHDRAFT_142361"/>
<organism evidence="12">
    <name type="scientific">Guillardia theta (strain CCMP2712)</name>
    <name type="common">Cryptophyte</name>
    <dbReference type="NCBI Taxonomy" id="905079"/>
    <lineage>
        <taxon>Eukaryota</taxon>
        <taxon>Cryptophyceae</taxon>
        <taxon>Pyrenomonadales</taxon>
        <taxon>Geminigeraceae</taxon>
        <taxon>Guillardia</taxon>
    </lineage>
</organism>
<dbReference type="HOGENOM" id="CLU_000445_33_0_1"/>
<feature type="signal peptide" evidence="10">
    <location>
        <begin position="1"/>
        <end position="21"/>
    </location>
</feature>
<dbReference type="OrthoDB" id="534912at2759"/>